<dbReference type="AlphaFoldDB" id="A0A6J6FSU7"/>
<organism evidence="2">
    <name type="scientific">freshwater metagenome</name>
    <dbReference type="NCBI Taxonomy" id="449393"/>
    <lineage>
        <taxon>unclassified sequences</taxon>
        <taxon>metagenomes</taxon>
        <taxon>ecological metagenomes</taxon>
    </lineage>
</organism>
<dbReference type="PROSITE" id="PS51257">
    <property type="entry name" value="PROKAR_LIPOPROTEIN"/>
    <property type="match status" value="1"/>
</dbReference>
<gene>
    <name evidence="2" type="ORF">UFOPK1776_00661</name>
    <name evidence="1" type="ORF">UFOPK4028_00227</name>
</gene>
<dbReference type="EMBL" id="CAEZUC010000093">
    <property type="protein sequence ID" value="CAB4591877.1"/>
    <property type="molecule type" value="Genomic_DNA"/>
</dbReference>
<protein>
    <submittedName>
        <fullName evidence="2">Unannotated protein</fullName>
    </submittedName>
</protein>
<reference evidence="2" key="1">
    <citation type="submission" date="2020-05" db="EMBL/GenBank/DDBJ databases">
        <authorList>
            <person name="Chiriac C."/>
            <person name="Salcher M."/>
            <person name="Ghai R."/>
            <person name="Kavagutti S V."/>
        </authorList>
    </citation>
    <scope>NUCLEOTIDE SEQUENCE</scope>
</reference>
<sequence>MLKIASRIAIKATAAASLVTKLLFPGMTPSSMSCFRSNGVAIIKKASITTVIIKKLSDTLYGAAKPTIRLKVPGFNF</sequence>
<accession>A0A6J6FSU7</accession>
<dbReference type="EMBL" id="CAESAC010000017">
    <property type="protein sequence ID" value="CAB4331732.1"/>
    <property type="molecule type" value="Genomic_DNA"/>
</dbReference>
<name>A0A6J6FSU7_9ZZZZ</name>
<evidence type="ECO:0000313" key="2">
    <source>
        <dbReference type="EMBL" id="CAB4591877.1"/>
    </source>
</evidence>
<evidence type="ECO:0000313" key="1">
    <source>
        <dbReference type="EMBL" id="CAB4331732.1"/>
    </source>
</evidence>
<proteinExistence type="predicted"/>